<keyword evidence="4" id="KW-0732">Signal</keyword>
<organism evidence="6 7">
    <name type="scientific">Metarhizium brunneum</name>
    <dbReference type="NCBI Taxonomy" id="500148"/>
    <lineage>
        <taxon>Eukaryota</taxon>
        <taxon>Fungi</taxon>
        <taxon>Dikarya</taxon>
        <taxon>Ascomycota</taxon>
        <taxon>Pezizomycotina</taxon>
        <taxon>Sordariomycetes</taxon>
        <taxon>Hypocreomycetidae</taxon>
        <taxon>Hypocreales</taxon>
        <taxon>Clavicipitaceae</taxon>
        <taxon>Metarhizium</taxon>
    </lineage>
</organism>
<dbReference type="InterPro" id="IPR014030">
    <property type="entry name" value="Ketoacyl_synth_N"/>
</dbReference>
<dbReference type="PANTHER" id="PTHR43775:SF40">
    <property type="entry name" value="NORSOLORINIC ACID SYNTHASE STCA"/>
    <property type="match status" value="1"/>
</dbReference>
<dbReference type="Proteomes" id="UP000510686">
    <property type="component" value="Chromosome 7"/>
</dbReference>
<name>A0A7D5V6Z0_9HYPO</name>
<protein>
    <submittedName>
        <fullName evidence="6">Non-reducing polyketide synthase fsr1</fullName>
    </submittedName>
</protein>
<dbReference type="PANTHER" id="PTHR43775">
    <property type="entry name" value="FATTY ACID SYNTHASE"/>
    <property type="match status" value="1"/>
</dbReference>
<dbReference type="Gene3D" id="3.30.70.3290">
    <property type="match status" value="1"/>
</dbReference>
<dbReference type="InterPro" id="IPR016039">
    <property type="entry name" value="Thiolase-like"/>
</dbReference>
<reference evidence="6 7" key="1">
    <citation type="submission" date="2020-07" db="EMBL/GenBank/DDBJ databases">
        <title>Telomere length de novo assembly of all 7 chromosomes of the fungus, Metarhizium brunneum, using a novel assembly pipeline.</title>
        <authorList>
            <person name="Saud z."/>
            <person name="Kortsinoglou A."/>
            <person name="Kouvelis V.N."/>
            <person name="Butt T.M."/>
        </authorList>
    </citation>
    <scope>NUCLEOTIDE SEQUENCE [LARGE SCALE GENOMIC DNA]</scope>
    <source>
        <strain evidence="6 7">4556</strain>
    </source>
</reference>
<evidence type="ECO:0000313" key="6">
    <source>
        <dbReference type="EMBL" id="QLI74312.1"/>
    </source>
</evidence>
<evidence type="ECO:0000256" key="4">
    <source>
        <dbReference type="SAM" id="SignalP"/>
    </source>
</evidence>
<evidence type="ECO:0000256" key="1">
    <source>
        <dbReference type="ARBA" id="ARBA00022450"/>
    </source>
</evidence>
<dbReference type="OrthoDB" id="4947858at2759"/>
<dbReference type="InterPro" id="IPR050091">
    <property type="entry name" value="PKS_NRPS_Biosynth_Enz"/>
</dbReference>
<dbReference type="AlphaFoldDB" id="A0A7D5V6Z0"/>
<evidence type="ECO:0000259" key="5">
    <source>
        <dbReference type="PROSITE" id="PS52004"/>
    </source>
</evidence>
<comment type="similarity">
    <text evidence="3">Belongs to the thiolase-like superfamily. Beta-ketoacyl-ACP synthases family.</text>
</comment>
<evidence type="ECO:0000256" key="3">
    <source>
        <dbReference type="RuleBase" id="RU003694"/>
    </source>
</evidence>
<dbReference type="RefSeq" id="XP_065987865.1">
    <property type="nucleotide sequence ID" value="XM_066131687.1"/>
</dbReference>
<keyword evidence="7" id="KW-1185">Reference proteome</keyword>
<feature type="signal peptide" evidence="4">
    <location>
        <begin position="1"/>
        <end position="16"/>
    </location>
</feature>
<dbReference type="InterPro" id="IPR014031">
    <property type="entry name" value="Ketoacyl_synth_C"/>
</dbReference>
<keyword evidence="2" id="KW-0597">Phosphoprotein</keyword>
<dbReference type="Pfam" id="PF00109">
    <property type="entry name" value="ketoacyl-synt"/>
    <property type="match status" value="1"/>
</dbReference>
<dbReference type="GO" id="GO:0006633">
    <property type="term" value="P:fatty acid biosynthetic process"/>
    <property type="evidence" value="ECO:0007669"/>
    <property type="project" value="TreeGrafter"/>
</dbReference>
<proteinExistence type="inferred from homology"/>
<evidence type="ECO:0000313" key="7">
    <source>
        <dbReference type="Proteomes" id="UP000510686"/>
    </source>
</evidence>
<keyword evidence="1" id="KW-0596">Phosphopantetheine</keyword>
<sequence>MGGGANLFLPPALTFAAALLSPAARLHSKRSGGANSTEAFWDLLSQGLDVHKVTLPLRWDVNTHVDLAGGRKNTGTVLYGCWLEDAGLFDARFFNISPREAPQIDPAQRLAMMTVYKAVERAGVGTVVFKRLDNAITDNNPILALILHSYTNHSSKSESITRPHVGAQRAIFGKILNEGIADPYSISYVEMHGTGTQAGDATEMASVLQTFAPPLSEVARGRSKDEALYLGSAKANIGHGGASSGSSALIKVLLMMQHNAIPPYCGIKTKINHKFPTDLKERNVNIATDLTRWERSSDPAKPRRVLINNFSAAGGNSAMLIEDAPILPPSTDIDPRSVHLVAISARSPASLQSNLRSMHGFLKQNEQHVQLGQLSYTTTARRMHHRYRVMLAGANTDELCRQIESAL</sequence>
<dbReference type="GO" id="GO:0004312">
    <property type="term" value="F:fatty acid synthase activity"/>
    <property type="evidence" value="ECO:0007669"/>
    <property type="project" value="TreeGrafter"/>
</dbReference>
<feature type="domain" description="Ketosynthase family 3 (KS3)" evidence="5">
    <location>
        <begin position="1"/>
        <end position="323"/>
    </location>
</feature>
<dbReference type="Gene3D" id="3.40.47.10">
    <property type="match status" value="2"/>
</dbReference>
<dbReference type="Pfam" id="PF02801">
    <property type="entry name" value="Ketoacyl-synt_C"/>
    <property type="match status" value="1"/>
</dbReference>
<dbReference type="SUPFAM" id="SSF53901">
    <property type="entry name" value="Thiolase-like"/>
    <property type="match status" value="2"/>
</dbReference>
<feature type="chain" id="PRO_5028818659" evidence="4">
    <location>
        <begin position="17"/>
        <end position="407"/>
    </location>
</feature>
<dbReference type="KEGG" id="mbrn:90968209"/>
<gene>
    <name evidence="6" type="primary">FSR1_1</name>
    <name evidence="6" type="ORF">G6M90_00g105860</name>
</gene>
<dbReference type="SMART" id="SM00825">
    <property type="entry name" value="PKS_KS"/>
    <property type="match status" value="1"/>
</dbReference>
<dbReference type="EMBL" id="CP058938">
    <property type="protein sequence ID" value="QLI74312.1"/>
    <property type="molecule type" value="Genomic_DNA"/>
</dbReference>
<keyword evidence="3" id="KW-0808">Transferase</keyword>
<accession>A0A7D5V6Z0</accession>
<evidence type="ECO:0000256" key="2">
    <source>
        <dbReference type="ARBA" id="ARBA00022553"/>
    </source>
</evidence>
<dbReference type="Pfam" id="PF22621">
    <property type="entry name" value="CurL-like_PKS_C"/>
    <property type="match status" value="1"/>
</dbReference>
<dbReference type="InterPro" id="IPR020841">
    <property type="entry name" value="PKS_Beta-ketoAc_synthase_dom"/>
</dbReference>
<dbReference type="GO" id="GO:0044550">
    <property type="term" value="P:secondary metabolite biosynthetic process"/>
    <property type="evidence" value="ECO:0007669"/>
    <property type="project" value="TreeGrafter"/>
</dbReference>
<dbReference type="GeneID" id="90968209"/>
<dbReference type="CDD" id="cd00833">
    <property type="entry name" value="PKS"/>
    <property type="match status" value="1"/>
</dbReference>
<dbReference type="PROSITE" id="PS52004">
    <property type="entry name" value="KS3_2"/>
    <property type="match status" value="1"/>
</dbReference>